<dbReference type="PROSITE" id="PS50006">
    <property type="entry name" value="FHA_DOMAIN"/>
    <property type="match status" value="1"/>
</dbReference>
<feature type="region of interest" description="Disordered" evidence="13">
    <location>
        <begin position="236"/>
        <end position="257"/>
    </location>
</feature>
<dbReference type="InterPro" id="IPR013083">
    <property type="entry name" value="Znf_RING/FYVE/PHD"/>
</dbReference>
<evidence type="ECO:0000256" key="8">
    <source>
        <dbReference type="ARBA" id="ARBA00022833"/>
    </source>
</evidence>
<feature type="region of interest" description="Disordered" evidence="13">
    <location>
        <begin position="162"/>
        <end position="218"/>
    </location>
</feature>
<sequence>MESVTTESSVAEEDECSDSEVSCLMRVGRNSDWLRLFENSEITIGRGVDVTYQLLSPSCPLMISRLHCTFKQKEDGQWTVTDKKSLNGVWVNGNRIPAEEAQQLRFGDSVKLGVPVIGTTVEFDYILVQRLLKDIKLFLAKGQKEVPRASLVSKKPKRKLTVEEVEPSTSKNKLYRCSSGDKSFAKSLPLSPPEETSPSRQRQEVGRPSDGSRTSCEMDNLQMYSQNILMLREQMDDTQRQVASLGGEPEKTDPLREEQVRELQGQLETLRAKMHQMETLKKSFSETKRQLEAQKTQQQEELMKKQFDEALQEQKKVIDELAHSRQAFEEILLAKNKELEVTKEEKEKARAQKEEVVTQVTEVLENELQCIICSELFIEAVILNCAHSFCCHCIKQWRKKKDECPICRQPIQSQTRCLALDNCINSMVENLSLDMKARRQTLITERKGERCRRTC</sequence>
<evidence type="ECO:0000256" key="1">
    <source>
        <dbReference type="ARBA" id="ARBA00005797"/>
    </source>
</evidence>
<evidence type="ECO:0000256" key="13">
    <source>
        <dbReference type="SAM" id="MobiDB-lite"/>
    </source>
</evidence>
<dbReference type="GO" id="GO:0006302">
    <property type="term" value="P:double-strand break repair"/>
    <property type="evidence" value="ECO:0007669"/>
    <property type="project" value="UniProtKB-UniRule"/>
</dbReference>
<keyword evidence="5 12" id="KW-0227">DNA damage</keyword>
<protein>
    <recommendedName>
        <fullName evidence="2">E3 ubiquitin-protein ligase CHFR</fullName>
    </recommendedName>
</protein>
<dbReference type="Proteomes" id="UP000261620">
    <property type="component" value="Unplaced"/>
</dbReference>
<dbReference type="GO" id="GO:0000151">
    <property type="term" value="C:ubiquitin ligase complex"/>
    <property type="evidence" value="ECO:0007669"/>
    <property type="project" value="UniProtKB-UniRule"/>
</dbReference>
<evidence type="ECO:0000256" key="11">
    <source>
        <dbReference type="ARBA" id="ARBA00023242"/>
    </source>
</evidence>
<keyword evidence="9 12" id="KW-0156">Chromatin regulator</keyword>
<feature type="domain" description="FHA" evidence="14">
    <location>
        <begin position="25"/>
        <end position="96"/>
    </location>
</feature>
<dbReference type="UniPathway" id="UPA00143"/>
<feature type="domain" description="RING-type" evidence="15">
    <location>
        <begin position="370"/>
        <end position="408"/>
    </location>
</feature>
<reference evidence="16" key="2">
    <citation type="submission" date="2025-09" db="UniProtKB">
        <authorList>
            <consortium name="Ensembl"/>
        </authorList>
    </citation>
    <scope>IDENTIFICATION</scope>
</reference>
<dbReference type="InterPro" id="IPR000253">
    <property type="entry name" value="FHA_dom"/>
</dbReference>
<dbReference type="GO" id="GO:0005829">
    <property type="term" value="C:cytosol"/>
    <property type="evidence" value="ECO:0007669"/>
    <property type="project" value="TreeGrafter"/>
</dbReference>
<comment type="pathway">
    <text evidence="12">Protein modification; protein ubiquitination.</text>
</comment>
<reference evidence="16" key="1">
    <citation type="submission" date="2025-08" db="UniProtKB">
        <authorList>
            <consortium name="Ensembl"/>
        </authorList>
    </citation>
    <scope>IDENTIFICATION</scope>
</reference>
<dbReference type="CDD" id="cd22663">
    <property type="entry name" value="FHA_RNF8"/>
    <property type="match status" value="1"/>
</dbReference>
<dbReference type="PROSITE" id="PS50089">
    <property type="entry name" value="ZF_RING_2"/>
    <property type="match status" value="1"/>
</dbReference>
<dbReference type="CDD" id="cd16535">
    <property type="entry name" value="RING-HC_RNF8"/>
    <property type="match status" value="1"/>
</dbReference>
<evidence type="ECO:0000313" key="17">
    <source>
        <dbReference type="Proteomes" id="UP000261620"/>
    </source>
</evidence>
<dbReference type="PANTHER" id="PTHR15067">
    <property type="entry name" value="E3 UBIQUITIN-PROTEIN LIGASE RNF8"/>
    <property type="match status" value="1"/>
</dbReference>
<dbReference type="SUPFAM" id="SSF49879">
    <property type="entry name" value="SMAD/FHA domain"/>
    <property type="match status" value="1"/>
</dbReference>
<dbReference type="GO" id="GO:0042393">
    <property type="term" value="F:histone binding"/>
    <property type="evidence" value="ECO:0007669"/>
    <property type="project" value="UniProtKB-UniRule"/>
</dbReference>
<evidence type="ECO:0000256" key="4">
    <source>
        <dbReference type="ARBA" id="ARBA00022723"/>
    </source>
</evidence>
<dbReference type="GO" id="GO:0003682">
    <property type="term" value="F:chromatin binding"/>
    <property type="evidence" value="ECO:0007669"/>
    <property type="project" value="UniProtKB-UniRule"/>
</dbReference>
<keyword evidence="17" id="KW-1185">Reference proteome</keyword>
<evidence type="ECO:0000256" key="9">
    <source>
        <dbReference type="ARBA" id="ARBA00022853"/>
    </source>
</evidence>
<organism evidence="16 17">
    <name type="scientific">Mola mola</name>
    <name type="common">Ocean sunfish</name>
    <name type="synonym">Tetraodon mola</name>
    <dbReference type="NCBI Taxonomy" id="94237"/>
    <lineage>
        <taxon>Eukaryota</taxon>
        <taxon>Metazoa</taxon>
        <taxon>Chordata</taxon>
        <taxon>Craniata</taxon>
        <taxon>Vertebrata</taxon>
        <taxon>Euteleostomi</taxon>
        <taxon>Actinopterygii</taxon>
        <taxon>Neopterygii</taxon>
        <taxon>Teleostei</taxon>
        <taxon>Neoteleostei</taxon>
        <taxon>Acanthomorphata</taxon>
        <taxon>Eupercaria</taxon>
        <taxon>Tetraodontiformes</taxon>
        <taxon>Molidae</taxon>
        <taxon>Mola</taxon>
    </lineage>
</organism>
<proteinExistence type="inferred from homology"/>
<dbReference type="InterPro" id="IPR017907">
    <property type="entry name" value="Znf_RING_CS"/>
</dbReference>
<comment type="catalytic activity">
    <reaction evidence="12">
        <text>S-ubiquitinyl-[E2 ubiquitin-conjugating enzyme]-L-cysteine + [acceptor protein]-L-lysine = [E2 ubiquitin-conjugating enzyme]-L-cysteine + N(6)-ubiquitinyl-[acceptor protein]-L-lysine.</text>
        <dbReference type="EC" id="2.3.2.27"/>
    </reaction>
</comment>
<dbReference type="GO" id="GO:0035861">
    <property type="term" value="C:site of double-strand break"/>
    <property type="evidence" value="ECO:0007669"/>
    <property type="project" value="TreeGrafter"/>
</dbReference>
<dbReference type="PROSITE" id="PS00518">
    <property type="entry name" value="ZF_RING_1"/>
    <property type="match status" value="1"/>
</dbReference>
<dbReference type="GO" id="GO:0043130">
    <property type="term" value="F:ubiquitin binding"/>
    <property type="evidence" value="ECO:0007669"/>
    <property type="project" value="UniProtKB-UniRule"/>
</dbReference>
<dbReference type="PANTHER" id="PTHR15067:SF4">
    <property type="entry name" value="E3 UBIQUITIN-PROTEIN LIGASE RNF8"/>
    <property type="match status" value="1"/>
</dbReference>
<evidence type="ECO:0000259" key="14">
    <source>
        <dbReference type="PROSITE" id="PS50006"/>
    </source>
</evidence>
<evidence type="ECO:0000256" key="5">
    <source>
        <dbReference type="ARBA" id="ARBA00022763"/>
    </source>
</evidence>
<dbReference type="FunFam" id="2.60.200.20:FF:000015">
    <property type="entry name" value="E3 ubiquitin-protein ligase RNF8"/>
    <property type="match status" value="1"/>
</dbReference>
<dbReference type="InterPro" id="IPR008984">
    <property type="entry name" value="SMAD_FHA_dom_sf"/>
</dbReference>
<dbReference type="STRING" id="94237.ENSMMOP00000000188"/>
<keyword evidence="6 12" id="KW-0863">Zinc-finger</keyword>
<dbReference type="OMA" id="TMISRCH"/>
<keyword evidence="7 12" id="KW-0833">Ubl conjugation pathway</keyword>
<accession>A0A3Q3VJL6</accession>
<comment type="similarity">
    <text evidence="1">Belongs to the CHFR family.</text>
</comment>
<dbReference type="SMART" id="SM00240">
    <property type="entry name" value="FHA"/>
    <property type="match status" value="1"/>
</dbReference>
<feature type="compositionally biased region" description="Low complexity" evidence="13">
    <location>
        <begin position="187"/>
        <end position="199"/>
    </location>
</feature>
<feature type="compositionally biased region" description="Basic and acidic residues" evidence="13">
    <location>
        <begin position="248"/>
        <end position="257"/>
    </location>
</feature>
<evidence type="ECO:0000256" key="10">
    <source>
        <dbReference type="ARBA" id="ARBA00023204"/>
    </source>
</evidence>
<keyword evidence="8 12" id="KW-0862">Zinc</keyword>
<name>A0A3Q3VJL6_MOLML</name>
<dbReference type="SUPFAM" id="SSF57850">
    <property type="entry name" value="RING/U-box"/>
    <property type="match status" value="1"/>
</dbReference>
<dbReference type="SMART" id="SM00184">
    <property type="entry name" value="RING"/>
    <property type="match status" value="1"/>
</dbReference>
<evidence type="ECO:0000256" key="7">
    <source>
        <dbReference type="ARBA" id="ARBA00022786"/>
    </source>
</evidence>
<dbReference type="Gene3D" id="3.30.40.10">
    <property type="entry name" value="Zinc/RING finger domain, C3HC4 (zinc finger)"/>
    <property type="match status" value="1"/>
</dbReference>
<dbReference type="AlphaFoldDB" id="A0A3Q3VJL6"/>
<dbReference type="Gene3D" id="1.20.5.170">
    <property type="match status" value="1"/>
</dbReference>
<dbReference type="GO" id="GO:0008270">
    <property type="term" value="F:zinc ion binding"/>
    <property type="evidence" value="ECO:0007669"/>
    <property type="project" value="UniProtKB-KW"/>
</dbReference>
<dbReference type="Pfam" id="PF13920">
    <property type="entry name" value="zf-C3HC4_3"/>
    <property type="match status" value="1"/>
</dbReference>
<keyword evidence="4 12" id="KW-0479">Metal-binding</keyword>
<dbReference type="Gene3D" id="2.60.200.20">
    <property type="match status" value="1"/>
</dbReference>
<dbReference type="GO" id="GO:0005634">
    <property type="term" value="C:nucleus"/>
    <property type="evidence" value="ECO:0007669"/>
    <property type="project" value="UniProtKB-UniRule"/>
</dbReference>
<comment type="similarity">
    <text evidence="12">Belongs to the RNF8 family.</text>
</comment>
<evidence type="ECO:0000256" key="6">
    <source>
        <dbReference type="ARBA" id="ARBA00022771"/>
    </source>
</evidence>
<dbReference type="GO" id="GO:0010212">
    <property type="term" value="P:response to ionizing radiation"/>
    <property type="evidence" value="ECO:0007669"/>
    <property type="project" value="UniProtKB-UniRule"/>
</dbReference>
<evidence type="ECO:0000256" key="2">
    <source>
        <dbReference type="ARBA" id="ARBA00017908"/>
    </source>
</evidence>
<dbReference type="GO" id="GO:0045739">
    <property type="term" value="P:positive regulation of DNA repair"/>
    <property type="evidence" value="ECO:0007669"/>
    <property type="project" value="UniProtKB-UniRule"/>
</dbReference>
<dbReference type="GO" id="GO:0070936">
    <property type="term" value="P:protein K48-linked ubiquitination"/>
    <property type="evidence" value="ECO:0007669"/>
    <property type="project" value="TreeGrafter"/>
</dbReference>
<dbReference type="GO" id="GO:0006511">
    <property type="term" value="P:ubiquitin-dependent protein catabolic process"/>
    <property type="evidence" value="ECO:0007669"/>
    <property type="project" value="TreeGrafter"/>
</dbReference>
<evidence type="ECO:0000256" key="3">
    <source>
        <dbReference type="ARBA" id="ARBA00022679"/>
    </source>
</evidence>
<dbReference type="GO" id="GO:0006325">
    <property type="term" value="P:chromatin organization"/>
    <property type="evidence" value="ECO:0007669"/>
    <property type="project" value="UniProtKB-KW"/>
</dbReference>
<dbReference type="InterPro" id="IPR017335">
    <property type="entry name" value="RNF8"/>
</dbReference>
<dbReference type="HAMAP" id="MF_03067">
    <property type="entry name" value="RNF8"/>
    <property type="match status" value="1"/>
</dbReference>
<keyword evidence="11 12" id="KW-0539">Nucleus</keyword>
<keyword evidence="3 12" id="KW-0808">Transferase</keyword>
<evidence type="ECO:0000313" key="16">
    <source>
        <dbReference type="Ensembl" id="ENSMMOP00000000188.1"/>
    </source>
</evidence>
<dbReference type="GO" id="GO:0061630">
    <property type="term" value="F:ubiquitin protein ligase activity"/>
    <property type="evidence" value="ECO:0007669"/>
    <property type="project" value="UniProtKB-EC"/>
</dbReference>
<gene>
    <name evidence="12" type="primary">RNF8</name>
</gene>
<dbReference type="InterPro" id="IPR001841">
    <property type="entry name" value="Znf_RING"/>
</dbReference>
<evidence type="ECO:0000259" key="15">
    <source>
        <dbReference type="PROSITE" id="PS50089"/>
    </source>
</evidence>
<dbReference type="Ensembl" id="ENSMMOT00000000191.1">
    <property type="protein sequence ID" value="ENSMMOP00000000188.1"/>
    <property type="gene ID" value="ENSMMOG00000000157.1"/>
</dbReference>
<dbReference type="Pfam" id="PF00498">
    <property type="entry name" value="FHA"/>
    <property type="match status" value="1"/>
</dbReference>
<evidence type="ECO:0000256" key="12">
    <source>
        <dbReference type="HAMAP-Rule" id="MF_03067"/>
    </source>
</evidence>
<keyword evidence="10 12" id="KW-0234">DNA repair</keyword>